<reference evidence="3 4" key="1">
    <citation type="submission" date="2020-04" db="EMBL/GenBank/DDBJ databases">
        <authorList>
            <person name="Yoon J."/>
        </authorList>
    </citation>
    <scope>NUCLEOTIDE SEQUENCE [LARGE SCALE GENOMIC DNA]</scope>
    <source>
        <strain evidence="3 4">KMU-166</strain>
    </source>
</reference>
<organism evidence="3 4">
    <name type="scientific">Spongiibacter thalassae</name>
    <dbReference type="NCBI Taxonomy" id="2721624"/>
    <lineage>
        <taxon>Bacteria</taxon>
        <taxon>Pseudomonadati</taxon>
        <taxon>Pseudomonadota</taxon>
        <taxon>Gammaproteobacteria</taxon>
        <taxon>Cellvibrionales</taxon>
        <taxon>Spongiibacteraceae</taxon>
        <taxon>Spongiibacter</taxon>
    </lineage>
</organism>
<keyword evidence="2" id="KW-0067">ATP-binding</keyword>
<evidence type="ECO:0000256" key="1">
    <source>
        <dbReference type="ARBA" id="ARBA00022756"/>
    </source>
</evidence>
<dbReference type="NCBIfam" id="TIGR00347">
    <property type="entry name" value="bioD"/>
    <property type="match status" value="1"/>
</dbReference>
<proteinExistence type="inferred from homology"/>
<dbReference type="EC" id="6.3.3.3" evidence="2"/>
<protein>
    <recommendedName>
        <fullName evidence="2">ATP-dependent dethiobiotin synthetase BioD</fullName>
        <ecNumber evidence="2">6.3.3.3</ecNumber>
    </recommendedName>
    <alternativeName>
        <fullName evidence="2">DTB synthetase</fullName>
        <shortName evidence="2">DTBS</shortName>
    </alternativeName>
    <alternativeName>
        <fullName evidence="2">Dethiobiotin synthase</fullName>
    </alternativeName>
</protein>
<dbReference type="Pfam" id="PF13500">
    <property type="entry name" value="AAA_26"/>
    <property type="match status" value="1"/>
</dbReference>
<keyword evidence="4" id="KW-1185">Reference proteome</keyword>
<dbReference type="EMBL" id="JAAWWK010000008">
    <property type="protein sequence ID" value="NKI19530.1"/>
    <property type="molecule type" value="Genomic_DNA"/>
</dbReference>
<comment type="cofactor">
    <cofactor evidence="2">
        <name>Mg(2+)</name>
        <dbReference type="ChEBI" id="CHEBI:18420"/>
    </cofactor>
</comment>
<dbReference type="InterPro" id="IPR027417">
    <property type="entry name" value="P-loop_NTPase"/>
</dbReference>
<feature type="binding site" evidence="2">
    <location>
        <position position="20"/>
    </location>
    <ligand>
        <name>Mg(2+)</name>
        <dbReference type="ChEBI" id="CHEBI:18420"/>
    </ligand>
</feature>
<dbReference type="PANTHER" id="PTHR43210">
    <property type="entry name" value="DETHIOBIOTIN SYNTHETASE"/>
    <property type="match status" value="1"/>
</dbReference>
<comment type="pathway">
    <text evidence="2">Cofactor biosynthesis; biotin biosynthesis; biotin from 7,8-diaminononanoate: step 1/2.</text>
</comment>
<comment type="subunit">
    <text evidence="2">Homodimer.</text>
</comment>
<gene>
    <name evidence="2 3" type="primary">bioD</name>
    <name evidence="3" type="ORF">HCU74_19155</name>
</gene>
<dbReference type="SUPFAM" id="SSF52540">
    <property type="entry name" value="P-loop containing nucleoside triphosphate hydrolases"/>
    <property type="match status" value="1"/>
</dbReference>
<feature type="binding site" evidence="2">
    <location>
        <begin position="16"/>
        <end position="21"/>
    </location>
    <ligand>
        <name>ATP</name>
        <dbReference type="ChEBI" id="CHEBI:30616"/>
    </ligand>
</feature>
<comment type="function">
    <text evidence="2">Catalyzes a mechanistically unusual reaction, the ATP-dependent insertion of CO2 between the N7 and N8 nitrogen atoms of 7,8-diaminopelargonic acid (DAPA, also called 7,8-diammoniononanoate) to form a ureido ring.</text>
</comment>
<comment type="catalytic activity">
    <reaction evidence="2">
        <text>(7R,8S)-7,8-diammoniononanoate + CO2 + ATP = (4R,5S)-dethiobiotin + ADP + phosphate + 3 H(+)</text>
        <dbReference type="Rhea" id="RHEA:15805"/>
        <dbReference type="ChEBI" id="CHEBI:15378"/>
        <dbReference type="ChEBI" id="CHEBI:16526"/>
        <dbReference type="ChEBI" id="CHEBI:30616"/>
        <dbReference type="ChEBI" id="CHEBI:43474"/>
        <dbReference type="ChEBI" id="CHEBI:149469"/>
        <dbReference type="ChEBI" id="CHEBI:149473"/>
        <dbReference type="ChEBI" id="CHEBI:456216"/>
        <dbReference type="EC" id="6.3.3.3"/>
    </reaction>
</comment>
<feature type="binding site" evidence="2">
    <location>
        <begin position="180"/>
        <end position="181"/>
    </location>
    <ligand>
        <name>ATP</name>
        <dbReference type="ChEBI" id="CHEBI:30616"/>
    </ligand>
</feature>
<feature type="active site" evidence="2">
    <location>
        <position position="41"/>
    </location>
</feature>
<keyword evidence="2 3" id="KW-0436">Ligase</keyword>
<sequence>MKLKSKTYFIAGTDTDAGKTLSACGLLRRADKEGLRTLAVKPVAAGAVEVDGKLRNDDALNLSAAINQPLSYEQLNPVVFAPPIAPHIAAAKENRRITASQLAGYCRGVMMRPADMVLVEGAGGWRVPLSGRETMADLAVALQAPVILVVGLKLGCINHALLTVEAIQRDGLVLAGWIANQIDAHMSHAAENIDTLTQLIPAPCLGVVPFLDDVEGGRDASAFLNLSTLRV</sequence>
<feature type="binding site" evidence="2">
    <location>
        <position position="58"/>
    </location>
    <ligand>
        <name>ATP</name>
        <dbReference type="ChEBI" id="CHEBI:30616"/>
    </ligand>
</feature>
<dbReference type="GO" id="GO:0004141">
    <property type="term" value="F:dethiobiotin synthase activity"/>
    <property type="evidence" value="ECO:0007669"/>
    <property type="project" value="UniProtKB-EC"/>
</dbReference>
<dbReference type="HAMAP" id="MF_00336">
    <property type="entry name" value="BioD"/>
    <property type="match status" value="1"/>
</dbReference>
<keyword evidence="2" id="KW-0479">Metal-binding</keyword>
<dbReference type="Proteomes" id="UP000765845">
    <property type="component" value="Unassembled WGS sequence"/>
</dbReference>
<feature type="binding site" evidence="2">
    <location>
        <begin position="120"/>
        <end position="123"/>
    </location>
    <ligand>
        <name>ATP</name>
        <dbReference type="ChEBI" id="CHEBI:30616"/>
    </ligand>
</feature>
<evidence type="ECO:0000256" key="2">
    <source>
        <dbReference type="HAMAP-Rule" id="MF_00336"/>
    </source>
</evidence>
<comment type="caution">
    <text evidence="2">Lacks conserved residue(s) required for the propagation of feature annotation.</text>
</comment>
<evidence type="ECO:0000313" key="3">
    <source>
        <dbReference type="EMBL" id="NKI19530.1"/>
    </source>
</evidence>
<feature type="binding site" evidence="2">
    <location>
        <position position="120"/>
    </location>
    <ligand>
        <name>Mg(2+)</name>
        <dbReference type="ChEBI" id="CHEBI:18420"/>
    </ligand>
</feature>
<feature type="binding site" evidence="2">
    <location>
        <position position="58"/>
    </location>
    <ligand>
        <name>Mg(2+)</name>
        <dbReference type="ChEBI" id="CHEBI:18420"/>
    </ligand>
</feature>
<comment type="caution">
    <text evidence="3">The sequence shown here is derived from an EMBL/GenBank/DDBJ whole genome shotgun (WGS) entry which is preliminary data.</text>
</comment>
<name>A0ABX1GKN7_9GAMM</name>
<comment type="subcellular location">
    <subcellularLocation>
        <location evidence="2">Cytoplasm</location>
    </subcellularLocation>
</comment>
<dbReference type="CDD" id="cd03109">
    <property type="entry name" value="DTBS"/>
    <property type="match status" value="1"/>
</dbReference>
<feature type="binding site" evidence="2">
    <location>
        <begin position="209"/>
        <end position="211"/>
    </location>
    <ligand>
        <name>ATP</name>
        <dbReference type="ChEBI" id="CHEBI:30616"/>
    </ligand>
</feature>
<accession>A0ABX1GKN7</accession>
<comment type="similarity">
    <text evidence="2">Belongs to the dethiobiotin synthetase family.</text>
</comment>
<keyword evidence="2" id="KW-0963">Cytoplasm</keyword>
<dbReference type="InterPro" id="IPR004472">
    <property type="entry name" value="DTB_synth_BioD"/>
</dbReference>
<keyword evidence="2" id="KW-0547">Nucleotide-binding</keyword>
<keyword evidence="2" id="KW-0460">Magnesium</keyword>
<dbReference type="PANTHER" id="PTHR43210:SF5">
    <property type="entry name" value="DETHIOBIOTIN SYNTHETASE"/>
    <property type="match status" value="1"/>
</dbReference>
<dbReference type="PIRSF" id="PIRSF006755">
    <property type="entry name" value="DTB_synth"/>
    <property type="match status" value="1"/>
</dbReference>
<dbReference type="Gene3D" id="3.40.50.300">
    <property type="entry name" value="P-loop containing nucleotide triphosphate hydrolases"/>
    <property type="match status" value="1"/>
</dbReference>
<evidence type="ECO:0000313" key="4">
    <source>
        <dbReference type="Proteomes" id="UP000765845"/>
    </source>
</evidence>
<keyword evidence="1 2" id="KW-0093">Biotin biosynthesis</keyword>